<dbReference type="EMBL" id="CP039339">
    <property type="protein sequence ID" value="QCX50439.1"/>
    <property type="molecule type" value="Genomic_DNA"/>
</dbReference>
<sequence>MLLLVDVACGGVPARMRRACWFDTTVIVSECGVKPERSAWAAGAVSLGAAVDALGCARIATLAMALPDAGGVPGGR</sequence>
<organism evidence="1 2">
    <name type="scientific">Ralstonia solanacearum</name>
    <name type="common">Pseudomonas solanacearum</name>
    <dbReference type="NCBI Taxonomy" id="305"/>
    <lineage>
        <taxon>Bacteria</taxon>
        <taxon>Pseudomonadati</taxon>
        <taxon>Pseudomonadota</taxon>
        <taxon>Betaproteobacteria</taxon>
        <taxon>Burkholderiales</taxon>
        <taxon>Burkholderiaceae</taxon>
        <taxon>Ralstonia</taxon>
        <taxon>Ralstonia solanacearum species complex</taxon>
    </lineage>
</organism>
<proteinExistence type="predicted"/>
<evidence type="ECO:0000313" key="1">
    <source>
        <dbReference type="EMBL" id="QCX50439.1"/>
    </source>
</evidence>
<dbReference type="AlphaFoldDB" id="A0AA92EEC1"/>
<accession>A0AA92EEC1</accession>
<name>A0AA92EEC1_RALSL</name>
<gene>
    <name evidence="1" type="ORF">E7Z57_15885</name>
</gene>
<dbReference type="Proteomes" id="UP000310553">
    <property type="component" value="Chromosome"/>
</dbReference>
<evidence type="ECO:0000313" key="2">
    <source>
        <dbReference type="Proteomes" id="UP000310553"/>
    </source>
</evidence>
<reference evidence="1 2" key="1">
    <citation type="submission" date="2019-04" db="EMBL/GenBank/DDBJ databases">
        <title>Complete Genome of UW386 and Higher Quality Genome of UW700.</title>
        <authorList>
            <person name="Jacobs J."/>
            <person name="Perez A."/>
            <person name="Steidl O."/>
            <person name="Allen C."/>
        </authorList>
    </citation>
    <scope>NUCLEOTIDE SEQUENCE [LARGE SCALE GENOMIC DNA]</scope>
    <source>
        <strain evidence="1 2">UW386</strain>
    </source>
</reference>
<protein>
    <submittedName>
        <fullName evidence="1">Uncharacterized protein</fullName>
    </submittedName>
</protein>